<gene>
    <name evidence="5" type="ORF">J108_04200</name>
</gene>
<dbReference type="InterPro" id="IPR057326">
    <property type="entry name" value="KR_dom"/>
</dbReference>
<protein>
    <submittedName>
        <fullName evidence="5">Short-chain dehydrogenase</fullName>
    </submittedName>
</protein>
<dbReference type="PRINTS" id="PR00081">
    <property type="entry name" value="GDHRDH"/>
</dbReference>
<evidence type="ECO:0000313" key="5">
    <source>
        <dbReference type="EMBL" id="EPQ24771.1"/>
    </source>
</evidence>
<name>A0A829HYZ7_9MYCO</name>
<dbReference type="AlphaFoldDB" id="A0A829HYZ7"/>
<dbReference type="InterPro" id="IPR002347">
    <property type="entry name" value="SDR_fam"/>
</dbReference>
<sequence length="279" mass="28743">MASTSERMFGQVAVITGGANGIGAEVARELSGRGASVAVLDCDAAQAETLAGELGDGAMGLGADVTDPASLAEAMDAVVQRFGGIDVVVANAGIAGPIATVAHVSAERWQQVIDVNLVGVFHTVRLALPHVQPRRGYMMVVASAAAALPGPTFSAYMASKWGVEALARALRMELSDTGVGVGIAYFGLIDTQLGNSISGNHGLGAIMSTLPDAIGKAAPVSVAAAAVADGIVRRKRRVYAPRWVPLLLDLRTAVYHLDGLLGRNKRLRNAIREANVNVA</sequence>
<evidence type="ECO:0000259" key="4">
    <source>
        <dbReference type="SMART" id="SM00822"/>
    </source>
</evidence>
<evidence type="ECO:0000256" key="2">
    <source>
        <dbReference type="ARBA" id="ARBA00023002"/>
    </source>
</evidence>
<dbReference type="SMART" id="SM00822">
    <property type="entry name" value="PKS_KR"/>
    <property type="match status" value="1"/>
</dbReference>
<proteinExistence type="inferred from homology"/>
<dbReference type="PANTHER" id="PTHR44196">
    <property type="entry name" value="DEHYDROGENASE/REDUCTASE SDR FAMILY MEMBER 7B"/>
    <property type="match status" value="1"/>
</dbReference>
<keyword evidence="2" id="KW-0560">Oxidoreductase</keyword>
<evidence type="ECO:0000256" key="1">
    <source>
        <dbReference type="ARBA" id="ARBA00006484"/>
    </source>
</evidence>
<accession>A0A829HYZ7</accession>
<comment type="caution">
    <text evidence="5">The sequence shown here is derived from an EMBL/GenBank/DDBJ whole genome shotgun (WGS) entry which is preliminary data.</text>
</comment>
<evidence type="ECO:0000256" key="3">
    <source>
        <dbReference type="RuleBase" id="RU000363"/>
    </source>
</evidence>
<dbReference type="Proteomes" id="UP000014969">
    <property type="component" value="Unassembled WGS sequence"/>
</dbReference>
<dbReference type="Gene3D" id="3.40.50.720">
    <property type="entry name" value="NAD(P)-binding Rossmann-like Domain"/>
    <property type="match status" value="1"/>
</dbReference>
<dbReference type="GO" id="GO:0016020">
    <property type="term" value="C:membrane"/>
    <property type="evidence" value="ECO:0007669"/>
    <property type="project" value="TreeGrafter"/>
</dbReference>
<dbReference type="EMBL" id="ATFQ01000007">
    <property type="protein sequence ID" value="EPQ24771.1"/>
    <property type="molecule type" value="Genomic_DNA"/>
</dbReference>
<dbReference type="CDD" id="cd05233">
    <property type="entry name" value="SDR_c"/>
    <property type="match status" value="1"/>
</dbReference>
<dbReference type="GO" id="GO:0016491">
    <property type="term" value="F:oxidoreductase activity"/>
    <property type="evidence" value="ECO:0007669"/>
    <property type="project" value="UniProtKB-KW"/>
</dbReference>
<comment type="similarity">
    <text evidence="1 3">Belongs to the short-chain dehydrogenases/reductases (SDR) family.</text>
</comment>
<dbReference type="SUPFAM" id="SSF51735">
    <property type="entry name" value="NAD(P)-binding Rossmann-fold domains"/>
    <property type="match status" value="1"/>
</dbReference>
<dbReference type="Pfam" id="PF00106">
    <property type="entry name" value="adh_short"/>
    <property type="match status" value="1"/>
</dbReference>
<reference evidence="5 6" key="1">
    <citation type="journal article" date="2013" name="Genome Announc.">
        <title>Genome Sequence of an Epidemic Isolate of Mycobacterium abscessus subsp. bolletii from Rio de Janeiro, Brazil.</title>
        <authorList>
            <person name="Davidson R.M."/>
            <person name="Reynolds P.R."/>
            <person name="Farias-Hesson E."/>
            <person name="Duarte R.S."/>
            <person name="Jackson M."/>
            <person name="Strong M."/>
        </authorList>
    </citation>
    <scope>NUCLEOTIDE SEQUENCE [LARGE SCALE GENOMIC DNA]</scope>
    <source>
        <strain evidence="5 6">CRM-0020</strain>
    </source>
</reference>
<dbReference type="NCBIfam" id="NF004526">
    <property type="entry name" value="PRK05872.1"/>
    <property type="match status" value="1"/>
</dbReference>
<organism evidence="5 6">
    <name type="scientific">Mycobacteroides abscessus subsp. bolletii CRM-0020</name>
    <dbReference type="NCBI Taxonomy" id="1306401"/>
    <lineage>
        <taxon>Bacteria</taxon>
        <taxon>Bacillati</taxon>
        <taxon>Actinomycetota</taxon>
        <taxon>Actinomycetes</taxon>
        <taxon>Mycobacteriales</taxon>
        <taxon>Mycobacteriaceae</taxon>
        <taxon>Mycobacteroides</taxon>
        <taxon>Mycobacteroides abscessus</taxon>
    </lineage>
</organism>
<dbReference type="PRINTS" id="PR00080">
    <property type="entry name" value="SDRFAMILY"/>
</dbReference>
<feature type="domain" description="Ketoreductase" evidence="4">
    <location>
        <begin position="11"/>
        <end position="192"/>
    </location>
</feature>
<evidence type="ECO:0000313" key="6">
    <source>
        <dbReference type="Proteomes" id="UP000014969"/>
    </source>
</evidence>
<dbReference type="InterPro" id="IPR036291">
    <property type="entry name" value="NAD(P)-bd_dom_sf"/>
</dbReference>
<dbReference type="RefSeq" id="WP_016890753.1">
    <property type="nucleotide sequence ID" value="NZ_ATFQ01000007.1"/>
</dbReference>
<dbReference type="PANTHER" id="PTHR44196:SF1">
    <property type="entry name" value="DEHYDROGENASE_REDUCTASE SDR FAMILY MEMBER 7B"/>
    <property type="match status" value="1"/>
</dbReference>